<sequence length="766" mass="83834">MDASLRYHQPPSYLSTFFCLESEHTSVNTPAVTPCLICHLEYVTTAINAENTGHCRYVWLLLVTKLFRCIGVFVAFDAVRSIHVVYFLLLVTFICSLVYGFVQRPLSSHKKLQQVVWINIARHAFVQTCLNLLWLYGLSQVGPLRAVVLSEHADIVVLAVWGAVLKGIGGPGKLRGSFWFVLGVLSLVLFDNDAGHTTEHPEGQQHHGIKHLLYYLLAWTGLSDHEGGIVVLLLTLCLQAYVNNGGRRLAVDVVGSRRLQALTAIASTLFLIPLALVVWLTQETPGPGILQFLPQAFVVALFVFVLHSYVDAACNQRLDVVRTARVGTLAMFCSALLVSAVWRPSAMHVQEDTEDGTKKQLEHAFSGGVVFSIIMLAAATLQLTSSKTSSGANMLPLHTLPAGALQRSQSLFTLFTSNLKLILANRNSRTIFYFLCVNLCFTFVEFAYGMWTNSLGLISDGFHMLFDCSALVMGLVASVMATWKPTKTFPFGYGRIEVLSGFVNGLFLTVIGLMVLYEAVGRLYEPPEVHTERLLAVAVCGLIINVFGMASFSHTHSFSHSHEGSHSHCRTGSQHSHHSNSHGHSHAVNANMQGVFLHIMADTLGSVAVIVSSLLIDWYGWLVADPICSLVLASLILASVLPLLKESASILILRIPVGSEETTKKCIDKILEIEHVESCKDPRFWHHAGDSLVATVTVQCRSEATEQRIIHSVTGILQEAGFSQVSVEVEMMAGGAVATASPPSQWGLGTLVNTRRNPFPNSIRAV</sequence>
<feature type="domain" description="Cation efflux protein transmembrane" evidence="23">
    <location>
        <begin position="431"/>
        <end position="652"/>
    </location>
</feature>
<comment type="caution">
    <text evidence="24">The sequence shown here is derived from an EMBL/GenBank/DDBJ whole genome shotgun (WGS) entry which is preliminary data.</text>
</comment>
<dbReference type="AlphaFoldDB" id="A0AAW0TPD7"/>
<dbReference type="GO" id="GO:0006882">
    <property type="term" value="P:intracellular zinc ion homeostasis"/>
    <property type="evidence" value="ECO:0007669"/>
    <property type="project" value="InterPro"/>
</dbReference>
<comment type="catalytic activity">
    <reaction evidence="20">
        <text>Zn(2+)(in) + 2 H(+)(out) = Zn(2+)(out) + 2 H(+)(in)</text>
        <dbReference type="Rhea" id="RHEA:72627"/>
        <dbReference type="ChEBI" id="CHEBI:15378"/>
        <dbReference type="ChEBI" id="CHEBI:29105"/>
    </reaction>
</comment>
<keyword evidence="13" id="KW-0333">Golgi apparatus</keyword>
<evidence type="ECO:0000256" key="6">
    <source>
        <dbReference type="ARBA" id="ARBA00022448"/>
    </source>
</evidence>
<proteinExistence type="inferred from homology"/>
<evidence type="ECO:0000256" key="10">
    <source>
        <dbReference type="ARBA" id="ARBA00022833"/>
    </source>
</evidence>
<evidence type="ECO:0000256" key="22">
    <source>
        <dbReference type="SAM" id="Phobius"/>
    </source>
</evidence>
<keyword evidence="11" id="KW-0864">Zinc transport</keyword>
<name>A0AAW0TPD7_SCYPA</name>
<keyword evidence="6" id="KW-0813">Transport</keyword>
<comment type="subunit">
    <text evidence="16">Heterodimer with SLC30A6/ZNT6; form a functional zinc ion transmembrane transporter.</text>
</comment>
<reference evidence="24 25" key="1">
    <citation type="submission" date="2023-03" db="EMBL/GenBank/DDBJ databases">
        <title>High-quality genome of Scylla paramamosain provides insights in environmental adaptation.</title>
        <authorList>
            <person name="Zhang L."/>
        </authorList>
    </citation>
    <scope>NUCLEOTIDE SEQUENCE [LARGE SCALE GENOMIC DNA]</scope>
    <source>
        <strain evidence="24">LZ_2023a</strain>
        <tissue evidence="24">Muscle</tissue>
    </source>
</reference>
<evidence type="ECO:0000256" key="14">
    <source>
        <dbReference type="ARBA" id="ARBA00023065"/>
    </source>
</evidence>
<evidence type="ECO:0000256" key="16">
    <source>
        <dbReference type="ARBA" id="ARBA00038531"/>
    </source>
</evidence>
<evidence type="ECO:0000256" key="11">
    <source>
        <dbReference type="ARBA" id="ARBA00022906"/>
    </source>
</evidence>
<feature type="region of interest" description="Disordered" evidence="21">
    <location>
        <begin position="563"/>
        <end position="585"/>
    </location>
</feature>
<evidence type="ECO:0000259" key="23">
    <source>
        <dbReference type="Pfam" id="PF01545"/>
    </source>
</evidence>
<protein>
    <recommendedName>
        <fullName evidence="17">Proton-coupled zinc antiporter SLC30A5</fullName>
    </recommendedName>
    <alternativeName>
        <fullName evidence="19">Solute carrier family 30 member 5</fullName>
    </alternativeName>
    <alternativeName>
        <fullName evidence="18">Zinc transporter 5</fullName>
    </alternativeName>
</protein>
<evidence type="ECO:0000313" key="25">
    <source>
        <dbReference type="Proteomes" id="UP001487740"/>
    </source>
</evidence>
<keyword evidence="7" id="KW-0050">Antiport</keyword>
<dbReference type="InterPro" id="IPR027469">
    <property type="entry name" value="Cation_efflux_TMD_sf"/>
</dbReference>
<feature type="transmembrane region" description="Helical" evidence="22">
    <location>
        <begin position="212"/>
        <end position="238"/>
    </location>
</feature>
<gene>
    <name evidence="24" type="ORF">O3P69_008834</name>
</gene>
<evidence type="ECO:0000256" key="1">
    <source>
        <dbReference type="ARBA" id="ARBA00004166"/>
    </source>
</evidence>
<feature type="transmembrane region" description="Helical" evidence="22">
    <location>
        <begin position="622"/>
        <end position="644"/>
    </location>
</feature>
<keyword evidence="15 22" id="KW-0472">Membrane</keyword>
<feature type="transmembrane region" description="Helical" evidence="22">
    <location>
        <begin position="114"/>
        <end position="136"/>
    </location>
</feature>
<keyword evidence="25" id="KW-1185">Reference proteome</keyword>
<evidence type="ECO:0000256" key="9">
    <source>
        <dbReference type="ARBA" id="ARBA00022723"/>
    </source>
</evidence>
<feature type="transmembrane region" description="Helical" evidence="22">
    <location>
        <begin position="82"/>
        <end position="102"/>
    </location>
</feature>
<evidence type="ECO:0000256" key="3">
    <source>
        <dbReference type="ARBA" id="ARBA00004557"/>
    </source>
</evidence>
<feature type="transmembrane region" description="Helical" evidence="22">
    <location>
        <begin position="463"/>
        <end position="483"/>
    </location>
</feature>
<dbReference type="GO" id="GO:0046872">
    <property type="term" value="F:metal ion binding"/>
    <property type="evidence" value="ECO:0007669"/>
    <property type="project" value="UniProtKB-KW"/>
</dbReference>
<dbReference type="InterPro" id="IPR002524">
    <property type="entry name" value="Cation_efflux"/>
</dbReference>
<feature type="transmembrane region" description="Helical" evidence="22">
    <location>
        <begin position="430"/>
        <end position="451"/>
    </location>
</feature>
<dbReference type="EMBL" id="JARAKH010000027">
    <property type="protein sequence ID" value="KAK8389360.1"/>
    <property type="molecule type" value="Genomic_DNA"/>
</dbReference>
<evidence type="ECO:0000256" key="7">
    <source>
        <dbReference type="ARBA" id="ARBA00022449"/>
    </source>
</evidence>
<dbReference type="GO" id="GO:0032580">
    <property type="term" value="C:Golgi cisterna membrane"/>
    <property type="evidence" value="ECO:0007669"/>
    <property type="project" value="UniProtKB-SubCell"/>
</dbReference>
<feature type="transmembrane region" description="Helical" evidence="22">
    <location>
        <begin position="259"/>
        <end position="280"/>
    </location>
</feature>
<evidence type="ECO:0000256" key="12">
    <source>
        <dbReference type="ARBA" id="ARBA00022989"/>
    </source>
</evidence>
<dbReference type="NCBIfam" id="TIGR01297">
    <property type="entry name" value="CDF"/>
    <property type="match status" value="1"/>
</dbReference>
<evidence type="ECO:0000313" key="24">
    <source>
        <dbReference type="EMBL" id="KAK8389360.1"/>
    </source>
</evidence>
<keyword evidence="9" id="KW-0479">Metal-binding</keyword>
<accession>A0AAW0TPD7</accession>
<dbReference type="InterPro" id="IPR045316">
    <property type="entry name" value="Msc2-like"/>
</dbReference>
<organism evidence="24 25">
    <name type="scientific">Scylla paramamosain</name>
    <name type="common">Mud crab</name>
    <dbReference type="NCBI Taxonomy" id="85552"/>
    <lineage>
        <taxon>Eukaryota</taxon>
        <taxon>Metazoa</taxon>
        <taxon>Ecdysozoa</taxon>
        <taxon>Arthropoda</taxon>
        <taxon>Crustacea</taxon>
        <taxon>Multicrustacea</taxon>
        <taxon>Malacostraca</taxon>
        <taxon>Eumalacostraca</taxon>
        <taxon>Eucarida</taxon>
        <taxon>Decapoda</taxon>
        <taxon>Pleocyemata</taxon>
        <taxon>Brachyura</taxon>
        <taxon>Eubrachyura</taxon>
        <taxon>Portunoidea</taxon>
        <taxon>Portunidae</taxon>
        <taxon>Portuninae</taxon>
        <taxon>Scylla</taxon>
    </lineage>
</organism>
<keyword evidence="14" id="KW-0406">Ion transport</keyword>
<feature type="compositionally biased region" description="Basic residues" evidence="21">
    <location>
        <begin position="575"/>
        <end position="585"/>
    </location>
</feature>
<dbReference type="GO" id="GO:0005385">
    <property type="term" value="F:zinc ion transmembrane transporter activity"/>
    <property type="evidence" value="ECO:0007669"/>
    <property type="project" value="InterPro"/>
</dbReference>
<comment type="similarity">
    <text evidence="5">Belongs to the cation diffusion facilitator (CDF) transporter (TC 2.A.4) family. SLC30A subfamily.</text>
</comment>
<feature type="transmembrane region" description="Helical" evidence="22">
    <location>
        <begin position="495"/>
        <end position="514"/>
    </location>
</feature>
<dbReference type="GO" id="GO:0012507">
    <property type="term" value="C:ER to Golgi transport vesicle membrane"/>
    <property type="evidence" value="ECO:0007669"/>
    <property type="project" value="UniProtKB-SubCell"/>
</dbReference>
<dbReference type="Gene3D" id="1.20.1510.10">
    <property type="entry name" value="Cation efflux protein transmembrane domain"/>
    <property type="match status" value="1"/>
</dbReference>
<dbReference type="Pfam" id="PF01545">
    <property type="entry name" value="Cation_efflux"/>
    <property type="match status" value="1"/>
</dbReference>
<evidence type="ECO:0000256" key="21">
    <source>
        <dbReference type="SAM" id="MobiDB-lite"/>
    </source>
</evidence>
<dbReference type="GO" id="GO:0015297">
    <property type="term" value="F:antiporter activity"/>
    <property type="evidence" value="ECO:0007669"/>
    <property type="project" value="UniProtKB-KW"/>
</dbReference>
<evidence type="ECO:0000256" key="19">
    <source>
        <dbReference type="ARBA" id="ARBA00042217"/>
    </source>
</evidence>
<dbReference type="PANTHER" id="PTHR45755">
    <property type="match status" value="1"/>
</dbReference>
<evidence type="ECO:0000256" key="4">
    <source>
        <dbReference type="ARBA" id="ARBA00004638"/>
    </source>
</evidence>
<keyword evidence="8 22" id="KW-0812">Transmembrane</keyword>
<feature type="transmembrane region" description="Helical" evidence="22">
    <location>
        <begin position="57"/>
        <end position="76"/>
    </location>
</feature>
<comment type="subcellular location">
    <subcellularLocation>
        <location evidence="3">Cytoplasmic vesicle</location>
        <location evidence="3">COPII-coated vesicle membrane</location>
        <topology evidence="3">Multi-pass membrane protein</topology>
    </subcellularLocation>
    <subcellularLocation>
        <location evidence="4">Cytoplasmic vesicle</location>
        <location evidence="4">Secretory vesicle membrane</location>
        <topology evidence="4">Multi-pass membrane protein</topology>
    </subcellularLocation>
    <subcellularLocation>
        <location evidence="2">Golgi apparatus</location>
        <location evidence="2">Golgi stack membrane</location>
        <topology evidence="2">Multi-pass membrane protein</topology>
    </subcellularLocation>
    <subcellularLocation>
        <location evidence="1">Golgi apparatus</location>
        <location evidence="1">trans-Golgi network membrane</location>
        <topology evidence="1">Multi-pass membrane protein</topology>
    </subcellularLocation>
</comment>
<keyword evidence="12 22" id="KW-1133">Transmembrane helix</keyword>
<evidence type="ECO:0000256" key="8">
    <source>
        <dbReference type="ARBA" id="ARBA00022692"/>
    </source>
</evidence>
<dbReference type="GO" id="GO:1904257">
    <property type="term" value="P:zinc ion import into Golgi lumen"/>
    <property type="evidence" value="ECO:0007669"/>
    <property type="project" value="TreeGrafter"/>
</dbReference>
<evidence type="ECO:0000256" key="17">
    <source>
        <dbReference type="ARBA" id="ARBA00040846"/>
    </source>
</evidence>
<feature type="transmembrane region" description="Helical" evidence="22">
    <location>
        <begin position="364"/>
        <end position="384"/>
    </location>
</feature>
<dbReference type="Proteomes" id="UP001487740">
    <property type="component" value="Unassembled WGS sequence"/>
</dbReference>
<dbReference type="InterPro" id="IPR058533">
    <property type="entry name" value="Cation_efflux_TM"/>
</dbReference>
<evidence type="ECO:0000256" key="20">
    <source>
        <dbReference type="ARBA" id="ARBA00048349"/>
    </source>
</evidence>
<feature type="transmembrane region" description="Helical" evidence="22">
    <location>
        <begin position="326"/>
        <end position="344"/>
    </location>
</feature>
<evidence type="ECO:0000256" key="18">
    <source>
        <dbReference type="ARBA" id="ARBA00042038"/>
    </source>
</evidence>
<dbReference type="PANTHER" id="PTHR45755:SF1">
    <property type="entry name" value="PROTON-COUPLED ZINC ANTIPORTER SLC30A5"/>
    <property type="match status" value="1"/>
</dbReference>
<feature type="transmembrane region" description="Helical" evidence="22">
    <location>
        <begin position="534"/>
        <end position="552"/>
    </location>
</feature>
<evidence type="ECO:0000256" key="2">
    <source>
        <dbReference type="ARBA" id="ARBA00004205"/>
    </source>
</evidence>
<keyword evidence="10" id="KW-0862">Zinc</keyword>
<evidence type="ECO:0000256" key="5">
    <source>
        <dbReference type="ARBA" id="ARBA00008873"/>
    </source>
</evidence>
<evidence type="ECO:0000256" key="13">
    <source>
        <dbReference type="ARBA" id="ARBA00023034"/>
    </source>
</evidence>
<feature type="transmembrane region" description="Helical" evidence="22">
    <location>
        <begin position="292"/>
        <end position="314"/>
    </location>
</feature>
<feature type="transmembrane region" description="Helical" evidence="22">
    <location>
        <begin position="595"/>
        <end position="616"/>
    </location>
</feature>
<dbReference type="SUPFAM" id="SSF161111">
    <property type="entry name" value="Cation efflux protein transmembrane domain-like"/>
    <property type="match status" value="1"/>
</dbReference>
<evidence type="ECO:0000256" key="15">
    <source>
        <dbReference type="ARBA" id="ARBA00023136"/>
    </source>
</evidence>